<evidence type="ECO:0000256" key="2">
    <source>
        <dbReference type="ARBA" id="ARBA00022803"/>
    </source>
</evidence>
<dbReference type="InterPro" id="IPR011990">
    <property type="entry name" value="TPR-like_helical_dom_sf"/>
</dbReference>
<feature type="domain" description="Serine/threonine-protein kinase BSK1-like TPR repeats" evidence="4">
    <location>
        <begin position="2"/>
        <end position="77"/>
    </location>
</feature>
<feature type="repeat" description="TPR" evidence="3">
    <location>
        <begin position="73"/>
        <end position="106"/>
    </location>
</feature>
<keyword evidence="2 3" id="KW-0802">TPR repeat</keyword>
<evidence type="ECO:0000313" key="6">
    <source>
        <dbReference type="Proteomes" id="UP001178507"/>
    </source>
</evidence>
<proteinExistence type="predicted"/>
<dbReference type="AlphaFoldDB" id="A0AA36NKN0"/>
<dbReference type="Gene3D" id="3.40.50.300">
    <property type="entry name" value="P-loop containing nucleotide triphosphate hydrolases"/>
    <property type="match status" value="1"/>
</dbReference>
<evidence type="ECO:0000313" key="5">
    <source>
        <dbReference type="EMBL" id="CAJ1406103.1"/>
    </source>
</evidence>
<comment type="caution">
    <text evidence="5">The sequence shown here is derived from an EMBL/GenBank/DDBJ whole genome shotgun (WGS) entry which is preliminary data.</text>
</comment>
<dbReference type="SMART" id="SM00028">
    <property type="entry name" value="TPR"/>
    <property type="match status" value="3"/>
</dbReference>
<dbReference type="InterPro" id="IPR027417">
    <property type="entry name" value="P-loop_NTPase"/>
</dbReference>
<evidence type="ECO:0000256" key="1">
    <source>
        <dbReference type="ARBA" id="ARBA00022737"/>
    </source>
</evidence>
<keyword evidence="1" id="KW-0677">Repeat</keyword>
<name>A0AA36NKN0_9DINO</name>
<dbReference type="PANTHER" id="PTHR22904:SF523">
    <property type="entry name" value="STRESS-INDUCED-PHOSPHOPROTEIN 1"/>
    <property type="match status" value="1"/>
</dbReference>
<organism evidence="5 6">
    <name type="scientific">Effrenium voratum</name>
    <dbReference type="NCBI Taxonomy" id="2562239"/>
    <lineage>
        <taxon>Eukaryota</taxon>
        <taxon>Sar</taxon>
        <taxon>Alveolata</taxon>
        <taxon>Dinophyceae</taxon>
        <taxon>Suessiales</taxon>
        <taxon>Symbiodiniaceae</taxon>
        <taxon>Effrenium</taxon>
    </lineage>
</organism>
<dbReference type="Gene3D" id="1.25.40.10">
    <property type="entry name" value="Tetratricopeptide repeat domain"/>
    <property type="match status" value="1"/>
</dbReference>
<protein>
    <recommendedName>
        <fullName evidence="4">Serine/threonine-protein kinase BSK1-like TPR repeats domain-containing protein</fullName>
    </recommendedName>
</protein>
<keyword evidence="6" id="KW-1185">Reference proteome</keyword>
<dbReference type="InterPro" id="IPR058209">
    <property type="entry name" value="TPR_BSK1_C"/>
</dbReference>
<dbReference type="EMBL" id="CAUJNA010003616">
    <property type="protein sequence ID" value="CAJ1406103.1"/>
    <property type="molecule type" value="Genomic_DNA"/>
</dbReference>
<evidence type="ECO:0000256" key="3">
    <source>
        <dbReference type="PROSITE-ProRule" id="PRU00339"/>
    </source>
</evidence>
<accession>A0AA36NKN0</accession>
<sequence length="896" mass="98869">MEMCESKELKAQADQAFRNQDFQMAIALYSQALVWAPSETLLSNRSAAYAAAGNFKAALEDAKSCEEMAPDWPKAVFRRGVALRGLKRYDMAISAFAQGQDQDPSNPNWHKEIEETERMRELQRGGRQRSYQLSELPVVPSEIANGQPSRPVTQLSPPAIITRSDQLACFLIAAFTLLSVACHPKTPPDAESLQWCQVLGTKTTIEDIVKHMGSSGMLTLHGECPDMARRNARMPPRCEIHDLGGAVPLPQPSRAHEVDGGQRLLNLVPTPTWECGKKTAKVWEAGYALSPATENWSRHVREAHRTRSALAVGFVGATSAGKSWLVSKLQSEGAAQPARFEQSFSEGVDLQSMTSDINLYMDPVDHIYYVDFEGTYGTLPLQYYAADMAKVVQRCADVTSWESRRRQVLKESFQPAIAYLMCDVVVFLTREKLVCRRALEECEQFARAANARVTNALPPALIIVQNCCRPSEGLFDSDKCTEAFRRAHFSAGRWNYDEPQDAKPATSAAVAQWAEYFRSIDCFCVPDEYTFCKRSGFDGEDVCKEVIAKLKATIRTRLSEGEPPRAVHGISLSQFQWFAALSTLCSIINDQETVAMSAIYIHAGAVAGGVDELKSVLLQLMHPMKRLDVFDATDFHRRLGVALGVIARFVVRHDMSEEDVRQVVRYIVSLFPCGAVAPPTVERADGSKRPVVCAQNQLFHQGLHRSNVLVRTVDAGWFQHLSEWLQGGVTYAWPGEFSCSESVAEASNQAVLTASILEQVEEYKVAKCLEGLAPKVGTPWVLKAHGSFSQSGLKVLQDSSRLCIVCTDAGSDTGSLWKFWTSSANDLLPVCAHCYQIMESNGLCKGSTIAPAAQANCGKEGRRCAACAQQPGRVIMTEDRLLTPTPIQTWRGCAAK</sequence>
<reference evidence="5" key="1">
    <citation type="submission" date="2023-08" db="EMBL/GenBank/DDBJ databases">
        <authorList>
            <person name="Chen Y."/>
            <person name="Shah S."/>
            <person name="Dougan E. K."/>
            <person name="Thang M."/>
            <person name="Chan C."/>
        </authorList>
    </citation>
    <scope>NUCLEOTIDE SEQUENCE</scope>
</reference>
<dbReference type="SUPFAM" id="SSF48452">
    <property type="entry name" value="TPR-like"/>
    <property type="match status" value="1"/>
</dbReference>
<dbReference type="InterPro" id="IPR019734">
    <property type="entry name" value="TPR_rpt"/>
</dbReference>
<dbReference type="Pfam" id="PF25575">
    <property type="entry name" value="TPR_BSK1_C"/>
    <property type="match status" value="1"/>
</dbReference>
<evidence type="ECO:0000259" key="4">
    <source>
        <dbReference type="Pfam" id="PF25575"/>
    </source>
</evidence>
<dbReference type="PROSITE" id="PS50005">
    <property type="entry name" value="TPR"/>
    <property type="match status" value="1"/>
</dbReference>
<gene>
    <name evidence="5" type="ORF">EVOR1521_LOCUS28153</name>
</gene>
<dbReference type="GO" id="GO:0051879">
    <property type="term" value="F:Hsp90 protein binding"/>
    <property type="evidence" value="ECO:0007669"/>
    <property type="project" value="TreeGrafter"/>
</dbReference>
<dbReference type="Proteomes" id="UP001178507">
    <property type="component" value="Unassembled WGS sequence"/>
</dbReference>
<dbReference type="PANTHER" id="PTHR22904">
    <property type="entry name" value="TPR REPEAT CONTAINING PROTEIN"/>
    <property type="match status" value="1"/>
</dbReference>